<dbReference type="GeneID" id="18821283"/>
<feature type="non-terminal residue" evidence="2">
    <location>
        <position position="61"/>
    </location>
</feature>
<sequence>MTSLDTSQDNEDPYYDDASMYSDMNDSSSRVAQPYFEADPYDTAQGTSNFTQYGAIQQSQG</sequence>
<dbReference type="Proteomes" id="UP000008064">
    <property type="component" value="Unassembled WGS sequence"/>
</dbReference>
<proteinExistence type="predicted"/>
<organism>
    <name type="scientific">Serpula lacrymans var. lacrymans (strain S7.9)</name>
    <name type="common">Dry rot fungus</name>
    <dbReference type="NCBI Taxonomy" id="578457"/>
    <lineage>
        <taxon>Eukaryota</taxon>
        <taxon>Fungi</taxon>
        <taxon>Dikarya</taxon>
        <taxon>Basidiomycota</taxon>
        <taxon>Agaricomycotina</taxon>
        <taxon>Agaricomycetes</taxon>
        <taxon>Agaricomycetidae</taxon>
        <taxon>Boletales</taxon>
        <taxon>Coniophorineae</taxon>
        <taxon>Serpulaceae</taxon>
        <taxon>Serpula</taxon>
    </lineage>
</organism>
<accession>F8PB84</accession>
<protein>
    <submittedName>
        <fullName evidence="2">Uncharacterized protein</fullName>
    </submittedName>
</protein>
<dbReference type="EMBL" id="GL945443">
    <property type="protein sequence ID" value="EGO19524.1"/>
    <property type="molecule type" value="Genomic_DNA"/>
</dbReference>
<reference evidence="2" key="1">
    <citation type="submission" date="2011-04" db="EMBL/GenBank/DDBJ databases">
        <title>Evolution of plant cell wall degrading machinery underlies the functional diversity of forest fungi.</title>
        <authorList>
            <consortium name="US DOE Joint Genome Institute (JGI-PGF)"/>
            <person name="Eastwood D.C."/>
            <person name="Floudas D."/>
            <person name="Binder M."/>
            <person name="Majcherczyk A."/>
            <person name="Schneider P."/>
            <person name="Aerts A."/>
            <person name="Asiegbu F.O."/>
            <person name="Baker S.E."/>
            <person name="Barry K."/>
            <person name="Bendiksby M."/>
            <person name="Blumentritt M."/>
            <person name="Coutinho P.M."/>
            <person name="Cullen D."/>
            <person name="Cullen D."/>
            <person name="Gathman A."/>
            <person name="Goodell B."/>
            <person name="Henrissat B."/>
            <person name="Ihrmark K."/>
            <person name="Kauserud H."/>
            <person name="Kohler A."/>
            <person name="LaButti K."/>
            <person name="Lapidus A."/>
            <person name="Lavin J.L."/>
            <person name="Lee Y.-H."/>
            <person name="Lindquist E."/>
            <person name="Lilly W."/>
            <person name="Lucas S."/>
            <person name="Morin E."/>
            <person name="Murat C."/>
            <person name="Oguiza J.A."/>
            <person name="Park J."/>
            <person name="Pisabarro A.G."/>
            <person name="Riley R."/>
            <person name="Rosling A."/>
            <person name="Salamov A."/>
            <person name="Schmidt O."/>
            <person name="Schmutz J."/>
            <person name="Skrede I."/>
            <person name="Stenlid J."/>
            <person name="Wiebenga A."/>
            <person name="Xie X."/>
            <person name="Kues U."/>
            <person name="Hibbett D.S."/>
            <person name="Hoffmeister D."/>
            <person name="Hogberg N."/>
            <person name="Martin F."/>
            <person name="Grigoriev I.V."/>
            <person name="Watkinson S.C."/>
        </authorList>
    </citation>
    <scope>NUCLEOTIDE SEQUENCE</scope>
    <source>
        <strain evidence="2">S7.9</strain>
    </source>
</reference>
<gene>
    <name evidence="2" type="ORF">SERLADRAFT_479056</name>
</gene>
<dbReference type="KEGG" id="sla:SERLADRAFT_479056"/>
<dbReference type="HOGENOM" id="CLU_2924113_0_0_1"/>
<feature type="compositionally biased region" description="Polar residues" evidence="1">
    <location>
        <begin position="22"/>
        <end position="31"/>
    </location>
</feature>
<dbReference type="RefSeq" id="XP_007323657.1">
    <property type="nucleotide sequence ID" value="XM_007323595.2"/>
</dbReference>
<evidence type="ECO:0000256" key="1">
    <source>
        <dbReference type="SAM" id="MobiDB-lite"/>
    </source>
</evidence>
<name>F8PB84_SERL9</name>
<feature type="region of interest" description="Disordered" evidence="1">
    <location>
        <begin position="1"/>
        <end position="31"/>
    </location>
</feature>
<evidence type="ECO:0000313" key="2">
    <source>
        <dbReference type="EMBL" id="EGO19524.1"/>
    </source>
</evidence>
<dbReference type="AlphaFoldDB" id="F8PB84"/>